<organism evidence="1 2">
    <name type="scientific">Brevibacillus fluminis</name>
    <dbReference type="NCBI Taxonomy" id="511487"/>
    <lineage>
        <taxon>Bacteria</taxon>
        <taxon>Bacillati</taxon>
        <taxon>Bacillota</taxon>
        <taxon>Bacilli</taxon>
        <taxon>Bacillales</taxon>
        <taxon>Paenibacillaceae</taxon>
        <taxon>Brevibacillus</taxon>
    </lineage>
</organism>
<accession>A0A3M8CL39</accession>
<protein>
    <submittedName>
        <fullName evidence="1">VanZ family protein</fullName>
    </submittedName>
</protein>
<evidence type="ECO:0000313" key="1">
    <source>
        <dbReference type="EMBL" id="RNB76440.1"/>
    </source>
</evidence>
<comment type="caution">
    <text evidence="1">The sequence shown here is derived from an EMBL/GenBank/DDBJ whole genome shotgun (WGS) entry which is preliminary data.</text>
</comment>
<name>A0A3M8CL39_9BACL</name>
<proteinExistence type="predicted"/>
<dbReference type="EMBL" id="RHHQ01000075">
    <property type="protein sequence ID" value="RNB76440.1"/>
    <property type="molecule type" value="Genomic_DNA"/>
</dbReference>
<dbReference type="Proteomes" id="UP000271031">
    <property type="component" value="Unassembled WGS sequence"/>
</dbReference>
<gene>
    <name evidence="1" type="ORF">EDM56_30960</name>
</gene>
<dbReference type="AlphaFoldDB" id="A0A3M8CL39"/>
<evidence type="ECO:0000313" key="2">
    <source>
        <dbReference type="Proteomes" id="UP000271031"/>
    </source>
</evidence>
<sequence length="39" mass="4348">QGAEAIKLLLPTANEITITVSGNAKLWDVGISEQKHWWE</sequence>
<reference evidence="1 2" key="1">
    <citation type="submission" date="2018-10" db="EMBL/GenBank/DDBJ databases">
        <title>Phylogenomics of Brevibacillus.</title>
        <authorList>
            <person name="Dunlap C."/>
        </authorList>
    </citation>
    <scope>NUCLEOTIDE SEQUENCE [LARGE SCALE GENOMIC DNA]</scope>
    <source>
        <strain evidence="1 2">JCM 15716</strain>
    </source>
</reference>
<feature type="non-terminal residue" evidence="1">
    <location>
        <position position="1"/>
    </location>
</feature>
<keyword evidence="2" id="KW-1185">Reference proteome</keyword>